<evidence type="ECO:0000313" key="2">
    <source>
        <dbReference type="EMBL" id="CAF9916070.1"/>
    </source>
</evidence>
<proteinExistence type="predicted"/>
<dbReference type="AlphaFoldDB" id="A0A8H3IHQ1"/>
<feature type="region of interest" description="Disordered" evidence="1">
    <location>
        <begin position="63"/>
        <end position="82"/>
    </location>
</feature>
<dbReference type="PANTHER" id="PTHR33099">
    <property type="entry name" value="FE2OG DIOXYGENASE DOMAIN-CONTAINING PROTEIN"/>
    <property type="match status" value="1"/>
</dbReference>
<feature type="region of interest" description="Disordered" evidence="1">
    <location>
        <begin position="768"/>
        <end position="787"/>
    </location>
</feature>
<comment type="caution">
    <text evidence="2">The sequence shown here is derived from an EMBL/GenBank/DDBJ whole genome shotgun (WGS) entry which is preliminary data.</text>
</comment>
<feature type="region of interest" description="Disordered" evidence="1">
    <location>
        <begin position="1"/>
        <end position="46"/>
    </location>
</feature>
<accession>A0A8H3IHQ1</accession>
<gene>
    <name evidence="2" type="ORF">IMSHALPRED_002961</name>
</gene>
<dbReference type="EMBL" id="CAJPDT010000016">
    <property type="protein sequence ID" value="CAF9916070.1"/>
    <property type="molecule type" value="Genomic_DNA"/>
</dbReference>
<organism evidence="2 3">
    <name type="scientific">Imshaugia aleurites</name>
    <dbReference type="NCBI Taxonomy" id="172621"/>
    <lineage>
        <taxon>Eukaryota</taxon>
        <taxon>Fungi</taxon>
        <taxon>Dikarya</taxon>
        <taxon>Ascomycota</taxon>
        <taxon>Pezizomycotina</taxon>
        <taxon>Lecanoromycetes</taxon>
        <taxon>OSLEUM clade</taxon>
        <taxon>Lecanoromycetidae</taxon>
        <taxon>Lecanorales</taxon>
        <taxon>Lecanorineae</taxon>
        <taxon>Parmeliaceae</taxon>
        <taxon>Imshaugia</taxon>
    </lineage>
</organism>
<dbReference type="PANTHER" id="PTHR33099:SF7">
    <property type="entry name" value="MYND-TYPE DOMAIN-CONTAINING PROTEIN"/>
    <property type="match status" value="1"/>
</dbReference>
<keyword evidence="3" id="KW-1185">Reference proteome</keyword>
<dbReference type="Proteomes" id="UP000664534">
    <property type="component" value="Unassembled WGS sequence"/>
</dbReference>
<evidence type="ECO:0000313" key="3">
    <source>
        <dbReference type="Proteomes" id="UP000664534"/>
    </source>
</evidence>
<reference evidence="2" key="1">
    <citation type="submission" date="2021-03" db="EMBL/GenBank/DDBJ databases">
        <authorList>
            <person name="Tagirdzhanova G."/>
        </authorList>
    </citation>
    <scope>NUCLEOTIDE SEQUENCE</scope>
</reference>
<feature type="compositionally biased region" description="Basic and acidic residues" evidence="1">
    <location>
        <begin position="9"/>
        <end position="32"/>
    </location>
</feature>
<protein>
    <submittedName>
        <fullName evidence="2">Uncharacterized protein</fullName>
    </submittedName>
</protein>
<name>A0A8H3IHQ1_9LECA</name>
<evidence type="ECO:0000256" key="1">
    <source>
        <dbReference type="SAM" id="MobiDB-lite"/>
    </source>
</evidence>
<sequence>MDTESVNGDSERNGVDRSWESHVDKRWTHINDESESQDGMDSSSLFPSKGRWPLDWFPLSPAESLSSSGTNSPQPKEKTKAVSNIRNQLRRCLDNFRDGTFAASGALPTAANPAIFVSNLGVVGLPLSDRDAEAIFDIWSKDRYRADQPGSSVSPRAEVCYLIPGLFEVRNPAWQQTLTEAVEKTAKALGFQTKSVEVKLAGLQICRPDATVDDQQKQTCSAAIADTLTQTSGKTPSAGFVMLMISLPSEHTGGEVAVTFEGKKKLLRTAAGSIYGFSYLSWYTDVDIGRRHVQTGYRLVLIYNLFHSKTEITPSAARLNHAQQDLNDILGKWEQERAFHPELAPRHLVYMLERPFGNSDLRLESLRGDDHLKACQLMTACQTRGVCFFLATMKYSVARYLDESNDDEDHCPCCLQYAKDVLVWDDGEERNYSLMAIVTAHGQQIARNITTDTLSVIQDQVVGPSAEPEEYDLVSRVKKGFGLQYDGDSDRDVYQRGLMHTFHRHCVVLVPQAFRFDFLLNGKGPEKLEFDVWIEILLQEIENESLLMASRTELKDLCRGIGKCSRSMRGEQLKSYFVAFERVIAAALRSNDPDLFENTLKSPAAETLPLTLFGKVGQSMGQLNLELWQQSLKDVVSGIPTLHGRFDAFEELIAGFKSSMPDTETAEQKVEDFVGRMLSIFTDPEASCRSLTKNDIEAMTALVYRFGARSIMSFLEANLTQSGLVVAFLNQLYETIKSPPMEPQSVHQTKSVFRSVLAIFIPSFQLPEHRKRRRKTHQISDKNRGPALLPDKVTPQKLASLIGHCEKLRLNDELEILLVAIRN</sequence>
<dbReference type="OrthoDB" id="27483at2759"/>
<feature type="compositionally biased region" description="Polar residues" evidence="1">
    <location>
        <begin position="63"/>
        <end position="74"/>
    </location>
</feature>